<dbReference type="AlphaFoldDB" id="A0AAV5UVG1"/>
<gene>
    <name evidence="5" type="ORF">PFISCL1PPCAC_2010</name>
</gene>
<sequence length="576" mass="65005">DTNILQMSQDIVSFLSNRSLGLGTSSSGIRVHQPSSSPYTRLPPFLSFQLDHLNNGIYYQKDVIGHYGCVNAIDFSPNEELVASGGDDRRMSIWSTDELLFHNEPKMRGKMKRKHYSNIFCLAFDPSGSVLYSAGNDNFFVSSDIATGQQTYGMQGSESVHDISVNMRSNEVIVTRCRGRDAVYFYDPRTNTPNATISFPRTQLYSAQFNLDPSSTIIGVCGEGLGVRFIDRRNLAKALFARDSTLKNAMYGTWNKNGTKFAYLRAGGAPVVYDFREGSIYKLNTGAYKNAHTIKSIEWIDDDWFLTGSDDYNIYGWNTKDLPDKADQGLIPPVQSEERFNLILKEDAPIQPQVVMTGHRSIVNHVRFSHKYQFVISSGVEKILKVWNTRWFPYSRDRPKLRKRGAAEDTGDEDCYPTSSPTRGNGERRRRRRTDESPRMLRYFDSIVGYNDADSMDGNDSDDSVTLSDSSSEGGNNSPSRVRMVEDTDELAGRVREPELRIIINYAGKSALLEENDSGDDMEYRQFVVTSESESDDEEIVDVDLTSDEEDDDEDLLHWDSPIQVDSPQSSESSNE</sequence>
<dbReference type="PANTHER" id="PTHR15574">
    <property type="entry name" value="WD REPEAT DOMAIN-CONTAINING FAMILY"/>
    <property type="match status" value="1"/>
</dbReference>
<dbReference type="PROSITE" id="PS50294">
    <property type="entry name" value="WD_REPEATS_REGION"/>
    <property type="match status" value="2"/>
</dbReference>
<dbReference type="InterPro" id="IPR015943">
    <property type="entry name" value="WD40/YVTN_repeat-like_dom_sf"/>
</dbReference>
<proteinExistence type="predicted"/>
<feature type="region of interest" description="Disordered" evidence="4">
    <location>
        <begin position="401"/>
        <end position="436"/>
    </location>
</feature>
<dbReference type="GO" id="GO:0045717">
    <property type="term" value="P:negative regulation of fatty acid biosynthetic process"/>
    <property type="evidence" value="ECO:0007669"/>
    <property type="project" value="TreeGrafter"/>
</dbReference>
<feature type="compositionally biased region" description="Polar residues" evidence="4">
    <location>
        <begin position="564"/>
        <end position="576"/>
    </location>
</feature>
<reference evidence="5" key="1">
    <citation type="submission" date="2023-10" db="EMBL/GenBank/DDBJ databases">
        <title>Genome assembly of Pristionchus species.</title>
        <authorList>
            <person name="Yoshida K."/>
            <person name="Sommer R.J."/>
        </authorList>
    </citation>
    <scope>NUCLEOTIDE SEQUENCE</scope>
    <source>
        <strain evidence="5">RS5133</strain>
    </source>
</reference>
<feature type="repeat" description="WD" evidence="3">
    <location>
        <begin position="356"/>
        <end position="390"/>
    </location>
</feature>
<evidence type="ECO:0000256" key="4">
    <source>
        <dbReference type="SAM" id="MobiDB-lite"/>
    </source>
</evidence>
<feature type="region of interest" description="Disordered" evidence="4">
    <location>
        <begin position="452"/>
        <end position="485"/>
    </location>
</feature>
<evidence type="ECO:0000256" key="2">
    <source>
        <dbReference type="ARBA" id="ARBA00022737"/>
    </source>
</evidence>
<dbReference type="InterPro" id="IPR036322">
    <property type="entry name" value="WD40_repeat_dom_sf"/>
</dbReference>
<dbReference type="InterPro" id="IPR045151">
    <property type="entry name" value="DCAF8"/>
</dbReference>
<dbReference type="Proteomes" id="UP001432322">
    <property type="component" value="Unassembled WGS sequence"/>
</dbReference>
<keyword evidence="2" id="KW-0677">Repeat</keyword>
<keyword evidence="6" id="KW-1185">Reference proteome</keyword>
<organism evidence="5 6">
    <name type="scientific">Pristionchus fissidentatus</name>
    <dbReference type="NCBI Taxonomy" id="1538716"/>
    <lineage>
        <taxon>Eukaryota</taxon>
        <taxon>Metazoa</taxon>
        <taxon>Ecdysozoa</taxon>
        <taxon>Nematoda</taxon>
        <taxon>Chromadorea</taxon>
        <taxon>Rhabditida</taxon>
        <taxon>Rhabditina</taxon>
        <taxon>Diplogasteromorpha</taxon>
        <taxon>Diplogasteroidea</taxon>
        <taxon>Neodiplogasteridae</taxon>
        <taxon>Pristionchus</taxon>
    </lineage>
</organism>
<dbReference type="Pfam" id="PF00400">
    <property type="entry name" value="WD40"/>
    <property type="match status" value="3"/>
</dbReference>
<dbReference type="EMBL" id="BTSY01000001">
    <property type="protein sequence ID" value="GMT10713.1"/>
    <property type="molecule type" value="Genomic_DNA"/>
</dbReference>
<protein>
    <recommendedName>
        <fullName evidence="7">WD40 domain-containing protein</fullName>
    </recommendedName>
</protein>
<evidence type="ECO:0000256" key="3">
    <source>
        <dbReference type="PROSITE-ProRule" id="PRU00221"/>
    </source>
</evidence>
<feature type="non-terminal residue" evidence="5">
    <location>
        <position position="1"/>
    </location>
</feature>
<keyword evidence="1 3" id="KW-0853">WD repeat</keyword>
<dbReference type="GO" id="GO:0080008">
    <property type="term" value="C:Cul4-RING E3 ubiquitin ligase complex"/>
    <property type="evidence" value="ECO:0007669"/>
    <property type="project" value="TreeGrafter"/>
</dbReference>
<evidence type="ECO:0000256" key="1">
    <source>
        <dbReference type="ARBA" id="ARBA00022574"/>
    </source>
</evidence>
<name>A0AAV5UVG1_9BILA</name>
<evidence type="ECO:0000313" key="5">
    <source>
        <dbReference type="EMBL" id="GMT10713.1"/>
    </source>
</evidence>
<evidence type="ECO:0008006" key="7">
    <source>
        <dbReference type="Google" id="ProtNLM"/>
    </source>
</evidence>
<dbReference type="Gene3D" id="2.130.10.10">
    <property type="entry name" value="YVTN repeat-like/Quinoprotein amine dehydrogenase"/>
    <property type="match status" value="2"/>
</dbReference>
<evidence type="ECO:0000313" key="6">
    <source>
        <dbReference type="Proteomes" id="UP001432322"/>
    </source>
</evidence>
<accession>A0AAV5UVG1</accession>
<feature type="repeat" description="WD" evidence="3">
    <location>
        <begin position="63"/>
        <end position="95"/>
    </location>
</feature>
<feature type="compositionally biased region" description="Acidic residues" evidence="4">
    <location>
        <begin position="454"/>
        <end position="463"/>
    </location>
</feature>
<dbReference type="InterPro" id="IPR001680">
    <property type="entry name" value="WD40_rpt"/>
</dbReference>
<dbReference type="GO" id="GO:0005737">
    <property type="term" value="C:cytoplasm"/>
    <property type="evidence" value="ECO:0007669"/>
    <property type="project" value="TreeGrafter"/>
</dbReference>
<comment type="caution">
    <text evidence="5">The sequence shown here is derived from an EMBL/GenBank/DDBJ whole genome shotgun (WGS) entry which is preliminary data.</text>
</comment>
<dbReference type="PROSITE" id="PS50082">
    <property type="entry name" value="WD_REPEATS_2"/>
    <property type="match status" value="2"/>
</dbReference>
<feature type="region of interest" description="Disordered" evidence="4">
    <location>
        <begin position="547"/>
        <end position="576"/>
    </location>
</feature>
<dbReference type="SUPFAM" id="SSF50978">
    <property type="entry name" value="WD40 repeat-like"/>
    <property type="match status" value="1"/>
</dbReference>
<dbReference type="SMART" id="SM00320">
    <property type="entry name" value="WD40"/>
    <property type="match status" value="4"/>
</dbReference>
<dbReference type="PANTHER" id="PTHR15574:SF43">
    <property type="entry name" value="DDB1- AND CUL4-ASSOCIATED FACTOR 5"/>
    <property type="match status" value="1"/>
</dbReference>